<comment type="caution">
    <text evidence="4">The sequence shown here is derived from an EMBL/GenBank/DDBJ whole genome shotgun (WGS) entry which is preliminary data.</text>
</comment>
<feature type="region of interest" description="Disordered" evidence="3">
    <location>
        <begin position="20"/>
        <end position="103"/>
    </location>
</feature>
<dbReference type="EMBL" id="SEOQ01000002">
    <property type="protein sequence ID" value="TFY72907.1"/>
    <property type="molecule type" value="Genomic_DNA"/>
</dbReference>
<dbReference type="GO" id="GO:0034553">
    <property type="term" value="P:mitochondrial respiratory chain complex II assembly"/>
    <property type="evidence" value="ECO:0007669"/>
    <property type="project" value="TreeGrafter"/>
</dbReference>
<name>A0A4Y9ZFW2_9AGAM</name>
<dbReference type="OrthoDB" id="201362at2759"/>
<evidence type="ECO:0000313" key="4">
    <source>
        <dbReference type="EMBL" id="TFY72907.1"/>
    </source>
</evidence>
<evidence type="ECO:0000313" key="5">
    <source>
        <dbReference type="Proteomes" id="UP000298327"/>
    </source>
</evidence>
<comment type="similarity">
    <text evidence="1">Belongs to the SDHAF4 family.</text>
</comment>
<dbReference type="GO" id="GO:0005739">
    <property type="term" value="C:mitochondrion"/>
    <property type="evidence" value="ECO:0007669"/>
    <property type="project" value="TreeGrafter"/>
</dbReference>
<dbReference type="InterPro" id="IPR012875">
    <property type="entry name" value="SDHF4"/>
</dbReference>
<dbReference type="PANTHER" id="PTHR28524:SF3">
    <property type="entry name" value="SUCCINATE DEHYDROGENASE ASSEMBLY FACTOR 4, MITOCHONDRIAL"/>
    <property type="match status" value="1"/>
</dbReference>
<protein>
    <recommendedName>
        <fullName evidence="2">Succinate dehydrogenase assembly factor 4, mitochondrial</fullName>
    </recommendedName>
</protein>
<dbReference type="AlphaFoldDB" id="A0A4Y9ZFW2"/>
<evidence type="ECO:0000256" key="2">
    <source>
        <dbReference type="ARBA" id="ARBA00022170"/>
    </source>
</evidence>
<evidence type="ECO:0000256" key="3">
    <source>
        <dbReference type="SAM" id="MobiDB-lite"/>
    </source>
</evidence>
<dbReference type="Proteomes" id="UP000298327">
    <property type="component" value="Unassembled WGS sequence"/>
</dbReference>
<keyword evidence="5" id="KW-1185">Reference proteome</keyword>
<evidence type="ECO:0000256" key="1">
    <source>
        <dbReference type="ARBA" id="ARBA00005701"/>
    </source>
</evidence>
<sequence>MHALRRTLRSPRRFMATKVLIDRPRPPPLPSAQQREFEELVRNAQSPPADQEAKHPDTPAPLQAEFEGEVNPVTGERGGPKREPVRKWTEEGDWSFKGRVSDF</sequence>
<organism evidence="4 5">
    <name type="scientific">Dentipellis fragilis</name>
    <dbReference type="NCBI Taxonomy" id="205917"/>
    <lineage>
        <taxon>Eukaryota</taxon>
        <taxon>Fungi</taxon>
        <taxon>Dikarya</taxon>
        <taxon>Basidiomycota</taxon>
        <taxon>Agaricomycotina</taxon>
        <taxon>Agaricomycetes</taxon>
        <taxon>Russulales</taxon>
        <taxon>Hericiaceae</taxon>
        <taxon>Dentipellis</taxon>
    </lineage>
</organism>
<dbReference type="Pfam" id="PF07896">
    <property type="entry name" value="DUF1674"/>
    <property type="match status" value="1"/>
</dbReference>
<reference evidence="4 5" key="1">
    <citation type="submission" date="2019-02" db="EMBL/GenBank/DDBJ databases">
        <title>Genome sequencing of the rare red list fungi Dentipellis fragilis.</title>
        <authorList>
            <person name="Buettner E."/>
            <person name="Kellner H."/>
        </authorList>
    </citation>
    <scope>NUCLEOTIDE SEQUENCE [LARGE SCALE GENOMIC DNA]</scope>
    <source>
        <strain evidence="4 5">DSM 105465</strain>
    </source>
</reference>
<gene>
    <name evidence="4" type="ORF">EVG20_g59</name>
</gene>
<accession>A0A4Y9ZFW2</accession>
<proteinExistence type="inferred from homology"/>
<dbReference type="PANTHER" id="PTHR28524">
    <property type="entry name" value="SUCCINATE DEHYDROGENASE ASSEMBLY FACTOR 4, MITOCHONDRIAL"/>
    <property type="match status" value="1"/>
</dbReference>
<feature type="compositionally biased region" description="Basic and acidic residues" evidence="3">
    <location>
        <begin position="78"/>
        <end position="103"/>
    </location>
</feature>